<reference evidence="2 3" key="1">
    <citation type="submission" date="2018-01" db="EMBL/GenBank/DDBJ databases">
        <title>Complete genome sequence of Flavivirga eckloniae ECD14 isolated from seaweed Ecklonia cava.</title>
        <authorList>
            <person name="Lee J.H."/>
            <person name="Baik K.S."/>
            <person name="Seong C.N."/>
        </authorList>
    </citation>
    <scope>NUCLEOTIDE SEQUENCE [LARGE SCALE GENOMIC DNA]</scope>
    <source>
        <strain evidence="2 3">ECD14</strain>
    </source>
</reference>
<organism evidence="2 3">
    <name type="scientific">Flavivirga eckloniae</name>
    <dbReference type="NCBI Taxonomy" id="1803846"/>
    <lineage>
        <taxon>Bacteria</taxon>
        <taxon>Pseudomonadati</taxon>
        <taxon>Bacteroidota</taxon>
        <taxon>Flavobacteriia</taxon>
        <taxon>Flavobacteriales</taxon>
        <taxon>Flavobacteriaceae</taxon>
        <taxon>Flavivirga</taxon>
    </lineage>
</organism>
<dbReference type="InterPro" id="IPR011008">
    <property type="entry name" value="Dimeric_a/b-barrel"/>
</dbReference>
<dbReference type="SUPFAM" id="SSF54909">
    <property type="entry name" value="Dimeric alpha+beta barrel"/>
    <property type="match status" value="1"/>
</dbReference>
<protein>
    <submittedName>
        <fullName evidence="2">DUF3291 domain-containing protein</fullName>
    </submittedName>
</protein>
<proteinExistence type="predicted"/>
<evidence type="ECO:0000313" key="2">
    <source>
        <dbReference type="EMBL" id="AUP80913.1"/>
    </source>
</evidence>
<evidence type="ECO:0000259" key="1">
    <source>
        <dbReference type="Pfam" id="PF11695"/>
    </source>
</evidence>
<sequence>MKNKHLAQYNIIRLKDELDSPIIKEFKDFLAPVNLLAEESDGFIWRLKDESGTSATDLETPYEDKLIFVNMSVWKNYESLSEYTYKTVHSYFLKSRKKWSNEIEGHKAVMWYINKDHIPTIFEAKEKLDLLNKNGSSPIAFNMSEIYDEFGERYKK</sequence>
<gene>
    <name evidence="2" type="ORF">C1H87_20255</name>
</gene>
<dbReference type="KEGG" id="fek:C1H87_20255"/>
<feature type="domain" description="DUF3291" evidence="1">
    <location>
        <begin position="6"/>
        <end position="144"/>
    </location>
</feature>
<dbReference type="AlphaFoldDB" id="A0A2K9PV27"/>
<keyword evidence="3" id="KW-1185">Reference proteome</keyword>
<dbReference type="Proteomes" id="UP000235826">
    <property type="component" value="Chromosome"/>
</dbReference>
<dbReference type="Pfam" id="PF11695">
    <property type="entry name" value="DUF3291"/>
    <property type="match status" value="1"/>
</dbReference>
<accession>A0A2K9PV27</accession>
<dbReference type="OrthoDB" id="2376237at2"/>
<name>A0A2K9PV27_9FLAO</name>
<dbReference type="InterPro" id="IPR021708">
    <property type="entry name" value="DUF3291"/>
</dbReference>
<dbReference type="RefSeq" id="WP_102757557.1">
    <property type="nucleotide sequence ID" value="NZ_CP025791.1"/>
</dbReference>
<dbReference type="EMBL" id="CP025791">
    <property type="protein sequence ID" value="AUP80913.1"/>
    <property type="molecule type" value="Genomic_DNA"/>
</dbReference>
<evidence type="ECO:0000313" key="3">
    <source>
        <dbReference type="Proteomes" id="UP000235826"/>
    </source>
</evidence>